<feature type="transmembrane region" description="Helical" evidence="1">
    <location>
        <begin position="66"/>
        <end position="89"/>
    </location>
</feature>
<keyword evidence="1" id="KW-0812">Transmembrane</keyword>
<keyword evidence="1" id="KW-0472">Membrane</keyword>
<protein>
    <submittedName>
        <fullName evidence="2">Uncharacterized protein</fullName>
    </submittedName>
</protein>
<accession>A0A645J739</accession>
<evidence type="ECO:0000256" key="1">
    <source>
        <dbReference type="SAM" id="Phobius"/>
    </source>
</evidence>
<proteinExistence type="predicted"/>
<evidence type="ECO:0000313" key="2">
    <source>
        <dbReference type="EMBL" id="MPN56284.1"/>
    </source>
</evidence>
<dbReference type="AlphaFoldDB" id="A0A645J739"/>
<keyword evidence="1" id="KW-1133">Transmembrane helix</keyword>
<dbReference type="EMBL" id="VSSQ01126463">
    <property type="protein sequence ID" value="MPN56284.1"/>
    <property type="molecule type" value="Genomic_DNA"/>
</dbReference>
<comment type="caution">
    <text evidence="2">The sequence shown here is derived from an EMBL/GenBank/DDBJ whole genome shotgun (WGS) entry which is preliminary data.</text>
</comment>
<gene>
    <name evidence="2" type="ORF">SDC9_203970</name>
</gene>
<name>A0A645J739_9ZZZZ</name>
<organism evidence="2">
    <name type="scientific">bioreactor metagenome</name>
    <dbReference type="NCBI Taxonomy" id="1076179"/>
    <lineage>
        <taxon>unclassified sequences</taxon>
        <taxon>metagenomes</taxon>
        <taxon>ecological metagenomes</taxon>
    </lineage>
</organism>
<sequence length="93" mass="10275">MAPENRHIPAALEAICLKAMALNPDARYQTVAEFREDIFAFQTGYVPKAENASPLKHAGLFLGRNLLILMILLALVLALALATLGYYYFHAVN</sequence>
<reference evidence="2" key="1">
    <citation type="submission" date="2019-08" db="EMBL/GenBank/DDBJ databases">
        <authorList>
            <person name="Kucharzyk K."/>
            <person name="Murdoch R.W."/>
            <person name="Higgins S."/>
            <person name="Loffler F."/>
        </authorList>
    </citation>
    <scope>NUCLEOTIDE SEQUENCE</scope>
</reference>